<dbReference type="SUPFAM" id="SSF53098">
    <property type="entry name" value="Ribonuclease H-like"/>
    <property type="match status" value="1"/>
</dbReference>
<dbReference type="InterPro" id="IPR052035">
    <property type="entry name" value="ZnF_BED_domain_contain"/>
</dbReference>
<keyword evidence="3" id="KW-0863">Zinc-finger</keyword>
<evidence type="ECO:0000256" key="3">
    <source>
        <dbReference type="ARBA" id="ARBA00022771"/>
    </source>
</evidence>
<dbReference type="GO" id="GO:0005634">
    <property type="term" value="C:nucleus"/>
    <property type="evidence" value="ECO:0007669"/>
    <property type="project" value="UniProtKB-SubCell"/>
</dbReference>
<evidence type="ECO:0000313" key="7">
    <source>
        <dbReference type="Proteomes" id="UP000297245"/>
    </source>
</evidence>
<keyword evidence="2" id="KW-0479">Metal-binding</keyword>
<sequence length="181" mass="20931">RDVLGLVRTIVVKVRSSSKRKQAFLDIQLRNGGTKALQLLLDMVVRWSSTYKMIHRAESLKEHINTFIYELALEERDLDKRRKMDALRLTPEEWNQVDVLIDILTHADKAQQAFSSENEPTLHNAIPALEKLHSAWSVRMNRPKYTQFSDALNAGINKLATYYNKTSDSDAYVFSMCMWSV</sequence>
<dbReference type="PANTHER" id="PTHR46481">
    <property type="entry name" value="ZINC FINGER BED DOMAIN-CONTAINING PROTEIN 4"/>
    <property type="match status" value="1"/>
</dbReference>
<dbReference type="Proteomes" id="UP000297245">
    <property type="component" value="Unassembled WGS sequence"/>
</dbReference>
<evidence type="ECO:0000256" key="2">
    <source>
        <dbReference type="ARBA" id="ARBA00022723"/>
    </source>
</evidence>
<organism evidence="6 7">
    <name type="scientific">Dendrothele bispora (strain CBS 962.96)</name>
    <dbReference type="NCBI Taxonomy" id="1314807"/>
    <lineage>
        <taxon>Eukaryota</taxon>
        <taxon>Fungi</taxon>
        <taxon>Dikarya</taxon>
        <taxon>Basidiomycota</taxon>
        <taxon>Agaricomycotina</taxon>
        <taxon>Agaricomycetes</taxon>
        <taxon>Agaricomycetidae</taxon>
        <taxon>Agaricales</taxon>
        <taxon>Agaricales incertae sedis</taxon>
        <taxon>Dendrothele</taxon>
    </lineage>
</organism>
<evidence type="ECO:0000256" key="1">
    <source>
        <dbReference type="ARBA" id="ARBA00004123"/>
    </source>
</evidence>
<keyword evidence="5" id="KW-0539">Nucleus</keyword>
<keyword evidence="4" id="KW-0862">Zinc</keyword>
<name>A0A4S8L2P0_DENBC</name>
<comment type="subcellular location">
    <subcellularLocation>
        <location evidence="1">Nucleus</location>
    </subcellularLocation>
</comment>
<evidence type="ECO:0000256" key="4">
    <source>
        <dbReference type="ARBA" id="ARBA00022833"/>
    </source>
</evidence>
<dbReference type="PANTHER" id="PTHR46481:SF10">
    <property type="entry name" value="ZINC FINGER BED DOMAIN-CONTAINING PROTEIN 39"/>
    <property type="match status" value="1"/>
</dbReference>
<gene>
    <name evidence="6" type="ORF">K435DRAFT_690979</name>
</gene>
<accession>A0A4S8L2P0</accession>
<feature type="non-terminal residue" evidence="6">
    <location>
        <position position="1"/>
    </location>
</feature>
<evidence type="ECO:0000313" key="6">
    <source>
        <dbReference type="EMBL" id="THU82732.1"/>
    </source>
</evidence>
<dbReference type="OrthoDB" id="2690041at2759"/>
<reference evidence="6 7" key="1">
    <citation type="journal article" date="2019" name="Nat. Ecol. Evol.">
        <title>Megaphylogeny resolves global patterns of mushroom evolution.</title>
        <authorList>
            <person name="Varga T."/>
            <person name="Krizsan K."/>
            <person name="Foldi C."/>
            <person name="Dima B."/>
            <person name="Sanchez-Garcia M."/>
            <person name="Sanchez-Ramirez S."/>
            <person name="Szollosi G.J."/>
            <person name="Szarkandi J.G."/>
            <person name="Papp V."/>
            <person name="Albert L."/>
            <person name="Andreopoulos W."/>
            <person name="Angelini C."/>
            <person name="Antonin V."/>
            <person name="Barry K.W."/>
            <person name="Bougher N.L."/>
            <person name="Buchanan P."/>
            <person name="Buyck B."/>
            <person name="Bense V."/>
            <person name="Catcheside P."/>
            <person name="Chovatia M."/>
            <person name="Cooper J."/>
            <person name="Damon W."/>
            <person name="Desjardin D."/>
            <person name="Finy P."/>
            <person name="Geml J."/>
            <person name="Haridas S."/>
            <person name="Hughes K."/>
            <person name="Justo A."/>
            <person name="Karasinski D."/>
            <person name="Kautmanova I."/>
            <person name="Kiss B."/>
            <person name="Kocsube S."/>
            <person name="Kotiranta H."/>
            <person name="LaButti K.M."/>
            <person name="Lechner B.E."/>
            <person name="Liimatainen K."/>
            <person name="Lipzen A."/>
            <person name="Lukacs Z."/>
            <person name="Mihaltcheva S."/>
            <person name="Morgado L.N."/>
            <person name="Niskanen T."/>
            <person name="Noordeloos M.E."/>
            <person name="Ohm R.A."/>
            <person name="Ortiz-Santana B."/>
            <person name="Ovrebo C."/>
            <person name="Racz N."/>
            <person name="Riley R."/>
            <person name="Savchenko A."/>
            <person name="Shiryaev A."/>
            <person name="Soop K."/>
            <person name="Spirin V."/>
            <person name="Szebenyi C."/>
            <person name="Tomsovsky M."/>
            <person name="Tulloss R.E."/>
            <person name="Uehling J."/>
            <person name="Grigoriev I.V."/>
            <person name="Vagvolgyi C."/>
            <person name="Papp T."/>
            <person name="Martin F.M."/>
            <person name="Miettinen O."/>
            <person name="Hibbett D.S."/>
            <person name="Nagy L.G."/>
        </authorList>
    </citation>
    <scope>NUCLEOTIDE SEQUENCE [LARGE SCALE GENOMIC DNA]</scope>
    <source>
        <strain evidence="6 7">CBS 962.96</strain>
    </source>
</reference>
<dbReference type="GO" id="GO:0008270">
    <property type="term" value="F:zinc ion binding"/>
    <property type="evidence" value="ECO:0007669"/>
    <property type="project" value="UniProtKB-KW"/>
</dbReference>
<evidence type="ECO:0000256" key="5">
    <source>
        <dbReference type="ARBA" id="ARBA00023242"/>
    </source>
</evidence>
<dbReference type="EMBL" id="ML179712">
    <property type="protein sequence ID" value="THU82732.1"/>
    <property type="molecule type" value="Genomic_DNA"/>
</dbReference>
<proteinExistence type="predicted"/>
<protein>
    <submittedName>
        <fullName evidence="6">Uncharacterized protein</fullName>
    </submittedName>
</protein>
<keyword evidence="7" id="KW-1185">Reference proteome</keyword>
<dbReference type="InterPro" id="IPR012337">
    <property type="entry name" value="RNaseH-like_sf"/>
</dbReference>
<dbReference type="AlphaFoldDB" id="A0A4S8L2P0"/>